<reference evidence="1 2" key="1">
    <citation type="submission" date="2016-03" db="EMBL/GenBank/DDBJ databases">
        <authorList>
            <person name="Ploux O."/>
        </authorList>
    </citation>
    <scope>NUCLEOTIDE SEQUENCE [LARGE SCALE GENOMIC DNA]</scope>
    <source>
        <strain evidence="1 2">URUG2</strain>
    </source>
</reference>
<organism evidence="1 2">
    <name type="scientific">Ramularia collo-cygni</name>
    <dbReference type="NCBI Taxonomy" id="112498"/>
    <lineage>
        <taxon>Eukaryota</taxon>
        <taxon>Fungi</taxon>
        <taxon>Dikarya</taxon>
        <taxon>Ascomycota</taxon>
        <taxon>Pezizomycotina</taxon>
        <taxon>Dothideomycetes</taxon>
        <taxon>Dothideomycetidae</taxon>
        <taxon>Mycosphaerellales</taxon>
        <taxon>Mycosphaerellaceae</taxon>
        <taxon>Ramularia</taxon>
    </lineage>
</organism>
<accession>A0A2D3UP80</accession>
<proteinExistence type="predicted"/>
<protein>
    <submittedName>
        <fullName evidence="1">Uncharacterized protein</fullName>
    </submittedName>
</protein>
<evidence type="ECO:0000313" key="1">
    <source>
        <dbReference type="EMBL" id="CZT17061.1"/>
    </source>
</evidence>
<gene>
    <name evidence="1" type="ORF">RCC_02893</name>
</gene>
<dbReference type="AlphaFoldDB" id="A0A2D3UP80"/>
<keyword evidence="2" id="KW-1185">Reference proteome</keyword>
<evidence type="ECO:0000313" key="2">
    <source>
        <dbReference type="Proteomes" id="UP000225277"/>
    </source>
</evidence>
<dbReference type="Proteomes" id="UP000225277">
    <property type="component" value="Unassembled WGS sequence"/>
</dbReference>
<dbReference type="EMBL" id="FJUY01000003">
    <property type="protein sequence ID" value="CZT17061.1"/>
    <property type="molecule type" value="Genomic_DNA"/>
</dbReference>
<sequence>MRQGFGDSNKEYVDDFRAFFANLYNRGLLLTLNSRPCNMQTKEAIVYSTMECHGEYHCGPLNDADDGAYMAPNNTNSVGLVFSHISANEDRVCESCKPCEKRQKTQGISPDSDLKTELLDVAEIQRLNDSDVFASLGPVPTEHITGTRFDVCCLRPSFHFRHIARRKRKSEIFGDLKKIEVTVGVAQHKVTVGVLLGFWDQREFEARGSRIAKHIP</sequence>
<dbReference type="GeneID" id="35598104"/>
<name>A0A2D3UP80_9PEZI</name>
<dbReference type="RefSeq" id="XP_023623954.1">
    <property type="nucleotide sequence ID" value="XM_023768186.1"/>
</dbReference>